<evidence type="ECO:0000313" key="1">
    <source>
        <dbReference type="EMBL" id="MBB2969282.1"/>
    </source>
</evidence>
<keyword evidence="2" id="KW-1185">Reference proteome</keyword>
<organism evidence="1 2">
    <name type="scientific">Leifsonia aquatica</name>
    <name type="common">Corynebacterium aquaticum</name>
    <dbReference type="NCBI Taxonomy" id="144185"/>
    <lineage>
        <taxon>Bacteria</taxon>
        <taxon>Bacillati</taxon>
        <taxon>Actinomycetota</taxon>
        <taxon>Actinomycetes</taxon>
        <taxon>Micrococcales</taxon>
        <taxon>Microbacteriaceae</taxon>
        <taxon>Leifsonia</taxon>
    </lineage>
</organism>
<proteinExistence type="predicted"/>
<evidence type="ECO:0000313" key="2">
    <source>
        <dbReference type="Proteomes" id="UP000538196"/>
    </source>
</evidence>
<comment type="caution">
    <text evidence="1">The sequence shown here is derived from an EMBL/GenBank/DDBJ whole genome shotgun (WGS) entry which is preliminary data.</text>
</comment>
<gene>
    <name evidence="1" type="ORF">FHX33_004065</name>
</gene>
<protein>
    <submittedName>
        <fullName evidence="1">Uncharacterized protein</fullName>
    </submittedName>
</protein>
<dbReference type="AlphaFoldDB" id="A0A7W4V000"/>
<dbReference type="Proteomes" id="UP000538196">
    <property type="component" value="Unassembled WGS sequence"/>
</dbReference>
<reference evidence="1 2" key="1">
    <citation type="submission" date="2020-08" db="EMBL/GenBank/DDBJ databases">
        <title>Sequencing the genomes of 1000 actinobacteria strains.</title>
        <authorList>
            <person name="Klenk H.-P."/>
        </authorList>
    </citation>
    <scope>NUCLEOTIDE SEQUENCE [LARGE SCALE GENOMIC DNA]</scope>
    <source>
        <strain evidence="1 2">DSM 20146</strain>
    </source>
</reference>
<sequence>MQIVRPALSAYPRLCMGMLIVKEKHYVRR</sequence>
<accession>A0A7W4V000</accession>
<name>A0A7W4V000_LEIAQ</name>
<dbReference type="EMBL" id="JACHVP010000006">
    <property type="protein sequence ID" value="MBB2969282.1"/>
    <property type="molecule type" value="Genomic_DNA"/>
</dbReference>